<dbReference type="Proteomes" id="UP000002505">
    <property type="component" value="Chromosome"/>
</dbReference>
<feature type="domain" description="PRC-barrel" evidence="2">
    <location>
        <begin position="15"/>
        <end position="77"/>
    </location>
</feature>
<name>B8HEN6_PSECP</name>
<evidence type="ECO:0000313" key="3">
    <source>
        <dbReference type="EMBL" id="ACL39152.1"/>
    </source>
</evidence>
<dbReference type="OrthoDB" id="3712018at2"/>
<reference evidence="3" key="1">
    <citation type="submission" date="2009-01" db="EMBL/GenBank/DDBJ databases">
        <title>Complete sequence of chromosome of Arthrobacter chlorophenolicus A6.</title>
        <authorList>
            <consortium name="US DOE Joint Genome Institute"/>
            <person name="Lucas S."/>
            <person name="Copeland A."/>
            <person name="Lapidus A."/>
            <person name="Glavina del Rio T."/>
            <person name="Tice H."/>
            <person name="Bruce D."/>
            <person name="Goodwin L."/>
            <person name="Pitluck S."/>
            <person name="Goltsman E."/>
            <person name="Clum A."/>
            <person name="Larimer F."/>
            <person name="Land M."/>
            <person name="Hauser L."/>
            <person name="Kyrpides N."/>
            <person name="Mikhailova N."/>
            <person name="Jansson J."/>
            <person name="Richardson P."/>
        </authorList>
    </citation>
    <scope>NUCLEOTIDE SEQUENCE [LARGE SCALE GENOMIC DNA]</scope>
    <source>
        <strain evidence="3">A6</strain>
    </source>
</reference>
<protein>
    <recommendedName>
        <fullName evidence="2">PRC-barrel domain-containing protein</fullName>
    </recommendedName>
</protein>
<dbReference type="eggNOG" id="COG3861">
    <property type="taxonomic scope" value="Bacteria"/>
</dbReference>
<accession>B8HEN6</accession>
<dbReference type="SUPFAM" id="SSF50346">
    <property type="entry name" value="PRC-barrel domain"/>
    <property type="match status" value="1"/>
</dbReference>
<feature type="region of interest" description="Disordered" evidence="1">
    <location>
        <begin position="123"/>
        <end position="158"/>
    </location>
</feature>
<dbReference type="KEGG" id="ach:Achl_1161"/>
<dbReference type="GO" id="GO:0030077">
    <property type="term" value="C:plasma membrane light-harvesting complex"/>
    <property type="evidence" value="ECO:0007669"/>
    <property type="project" value="InterPro"/>
</dbReference>
<evidence type="ECO:0000313" key="4">
    <source>
        <dbReference type="Proteomes" id="UP000002505"/>
    </source>
</evidence>
<organism evidence="3 4">
    <name type="scientific">Pseudarthrobacter chlorophenolicus (strain ATCC 700700 / DSM 12829 / CIP 107037 / JCM 12360 / KCTC 9906 / NCIMB 13794 / A6)</name>
    <name type="common">Arthrobacter chlorophenolicus</name>
    <dbReference type="NCBI Taxonomy" id="452863"/>
    <lineage>
        <taxon>Bacteria</taxon>
        <taxon>Bacillati</taxon>
        <taxon>Actinomycetota</taxon>
        <taxon>Actinomycetes</taxon>
        <taxon>Micrococcales</taxon>
        <taxon>Micrococcaceae</taxon>
        <taxon>Pseudarthrobacter</taxon>
    </lineage>
</organism>
<dbReference type="InterPro" id="IPR011033">
    <property type="entry name" value="PRC_barrel-like_sf"/>
</dbReference>
<dbReference type="InterPro" id="IPR027275">
    <property type="entry name" value="PRC-brl_dom"/>
</dbReference>
<dbReference type="Gene3D" id="3.90.50.10">
    <property type="entry name" value="Photosynthetic Reaction Center, subunit H, domain 2"/>
    <property type="match status" value="1"/>
</dbReference>
<evidence type="ECO:0000256" key="1">
    <source>
        <dbReference type="SAM" id="MobiDB-lite"/>
    </source>
</evidence>
<dbReference type="AlphaFoldDB" id="B8HEN6"/>
<proteinExistence type="predicted"/>
<dbReference type="Pfam" id="PF05239">
    <property type="entry name" value="PRC"/>
    <property type="match status" value="1"/>
</dbReference>
<dbReference type="InterPro" id="IPR014747">
    <property type="entry name" value="Bac_photo_RC_H_C"/>
</dbReference>
<evidence type="ECO:0000259" key="2">
    <source>
        <dbReference type="Pfam" id="PF05239"/>
    </source>
</evidence>
<sequence>MLNRENIETLLHKGGNVIGADGDKIGSIGQLYADDDTGEPTWVTVKTGLFGTSQSFIPVEGARSQDDDLVVPYTKDHVKDAPRVEVDGHLTPEEEDRLYTHYERGATTYSESQDTVQNDVDLQGDADLNAGTPTAGIEGHEGSAANRPRLRKYGQGGA</sequence>
<dbReference type="RefSeq" id="WP_015936375.1">
    <property type="nucleotide sequence ID" value="NC_011886.1"/>
</dbReference>
<gene>
    <name evidence="3" type="ordered locus">Achl_1161</name>
</gene>
<dbReference type="GO" id="GO:0019684">
    <property type="term" value="P:photosynthesis, light reaction"/>
    <property type="evidence" value="ECO:0007669"/>
    <property type="project" value="InterPro"/>
</dbReference>
<dbReference type="EMBL" id="CP001341">
    <property type="protein sequence ID" value="ACL39152.1"/>
    <property type="molecule type" value="Genomic_DNA"/>
</dbReference>
<keyword evidence="4" id="KW-1185">Reference proteome</keyword>
<dbReference type="STRING" id="452863.Achl_1161"/>
<dbReference type="HOGENOM" id="CLU_140819_0_0_11"/>